<dbReference type="InterPro" id="IPR050833">
    <property type="entry name" value="Poly_Biosynth_Transport"/>
</dbReference>
<reference evidence="7 8" key="1">
    <citation type="submission" date="2020-02" db="EMBL/GenBank/DDBJ databases">
        <title>Bacillus aquiflavi sp. nov., isolated from yellow water of strong flavor Chinese baijiu in Yibin region of China.</title>
        <authorList>
            <person name="Xie J."/>
        </authorList>
    </citation>
    <scope>NUCLEOTIDE SEQUENCE [LARGE SCALE GENOMIC DNA]</scope>
    <source>
        <strain evidence="7 8">SA4</strain>
    </source>
</reference>
<keyword evidence="4 6" id="KW-1133">Transmembrane helix</keyword>
<organism evidence="7 8">
    <name type="scientific">Bacillus mesophilus</name>
    <dbReference type="NCBI Taxonomy" id="1808955"/>
    <lineage>
        <taxon>Bacteria</taxon>
        <taxon>Bacillati</taxon>
        <taxon>Bacillota</taxon>
        <taxon>Bacilli</taxon>
        <taxon>Bacillales</taxon>
        <taxon>Bacillaceae</taxon>
        <taxon>Bacillus</taxon>
    </lineage>
</organism>
<keyword evidence="3 6" id="KW-0812">Transmembrane</keyword>
<evidence type="ECO:0000256" key="3">
    <source>
        <dbReference type="ARBA" id="ARBA00022692"/>
    </source>
</evidence>
<dbReference type="GO" id="GO:0005886">
    <property type="term" value="C:plasma membrane"/>
    <property type="evidence" value="ECO:0007669"/>
    <property type="project" value="UniProtKB-SubCell"/>
</dbReference>
<keyword evidence="5 6" id="KW-0472">Membrane</keyword>
<feature type="transmembrane region" description="Helical" evidence="6">
    <location>
        <begin position="12"/>
        <end position="31"/>
    </location>
</feature>
<protein>
    <submittedName>
        <fullName evidence="7">Oligosaccharide flippase family protein</fullName>
    </submittedName>
</protein>
<evidence type="ECO:0000256" key="4">
    <source>
        <dbReference type="ARBA" id="ARBA00022989"/>
    </source>
</evidence>
<dbReference type="RefSeq" id="WP_163179738.1">
    <property type="nucleotide sequence ID" value="NZ_JAAIWM010000003.1"/>
</dbReference>
<sequence>MRKILKNDFNRNVLTLLTGTSFAQAVPIAISPILTRMYTPADFGIYAIFVSITAIFGSIATGKYELALVVPESDKDAINIASLSLLISSIFSGFLLLLVILFNSSITKLLGNDEISPWLYVAPLFIFLIALFQILNYLNTRFKNYADISRANIYKSFVVAFFQLVLGYFKIGAGGLITGQIFSNVAGNTKLIKNILKEKSLIKAISFKEMKRLGKEYNEYPKYTMWGTLAVTLSQNVTNIFISSVYSIATLGFYSLVHRILAVPTQLIGKSIGQVYFQKASEEKNKKGNAQSTFDSTLKKLLLISLPGFTLLFFLVKDIMIFVFGSDWAVAGNYARILIPLFCIRFIVTPLSITAPLFKQNKFGLKWQVGLLIISIVLFIITKYNNITITNFLYIYTTVLSLYYVYYFYKLRKFSRIFSTDVDHKKGSDSPN</sequence>
<dbReference type="Pfam" id="PF13440">
    <property type="entry name" value="Polysacc_synt_3"/>
    <property type="match status" value="1"/>
</dbReference>
<evidence type="ECO:0000256" key="5">
    <source>
        <dbReference type="ARBA" id="ARBA00023136"/>
    </source>
</evidence>
<feature type="transmembrane region" description="Helical" evidence="6">
    <location>
        <begin position="365"/>
        <end position="385"/>
    </location>
</feature>
<accession>A0A6M0Q7K0</accession>
<evidence type="ECO:0000313" key="8">
    <source>
        <dbReference type="Proteomes" id="UP000481043"/>
    </source>
</evidence>
<dbReference type="EMBL" id="JAAIWM010000003">
    <property type="protein sequence ID" value="NEY72287.1"/>
    <property type="molecule type" value="Genomic_DNA"/>
</dbReference>
<dbReference type="AlphaFoldDB" id="A0A6M0Q7K0"/>
<keyword evidence="2" id="KW-1003">Cell membrane</keyword>
<keyword evidence="8" id="KW-1185">Reference proteome</keyword>
<dbReference type="Proteomes" id="UP000481043">
    <property type="component" value="Unassembled WGS sequence"/>
</dbReference>
<comment type="caution">
    <text evidence="7">The sequence shown here is derived from an EMBL/GenBank/DDBJ whole genome shotgun (WGS) entry which is preliminary data.</text>
</comment>
<feature type="transmembrane region" description="Helical" evidence="6">
    <location>
        <begin position="43"/>
        <end position="62"/>
    </location>
</feature>
<feature type="transmembrane region" description="Helical" evidence="6">
    <location>
        <begin position="391"/>
        <end position="409"/>
    </location>
</feature>
<feature type="transmembrane region" description="Helical" evidence="6">
    <location>
        <begin position="337"/>
        <end position="358"/>
    </location>
</feature>
<evidence type="ECO:0000256" key="6">
    <source>
        <dbReference type="SAM" id="Phobius"/>
    </source>
</evidence>
<evidence type="ECO:0000256" key="2">
    <source>
        <dbReference type="ARBA" id="ARBA00022475"/>
    </source>
</evidence>
<dbReference type="PANTHER" id="PTHR30250:SF28">
    <property type="entry name" value="POLYSACCHARIDE BIOSYNTHESIS PROTEIN"/>
    <property type="match status" value="1"/>
</dbReference>
<proteinExistence type="predicted"/>
<evidence type="ECO:0000256" key="1">
    <source>
        <dbReference type="ARBA" id="ARBA00004651"/>
    </source>
</evidence>
<feature type="transmembrane region" description="Helical" evidence="6">
    <location>
        <begin position="158"/>
        <end position="182"/>
    </location>
</feature>
<feature type="transmembrane region" description="Helical" evidence="6">
    <location>
        <begin position="118"/>
        <end position="138"/>
    </location>
</feature>
<dbReference type="PANTHER" id="PTHR30250">
    <property type="entry name" value="PST FAMILY PREDICTED COLANIC ACID TRANSPORTER"/>
    <property type="match status" value="1"/>
</dbReference>
<feature type="transmembrane region" description="Helical" evidence="6">
    <location>
        <begin position="301"/>
        <end position="325"/>
    </location>
</feature>
<feature type="transmembrane region" description="Helical" evidence="6">
    <location>
        <begin position="237"/>
        <end position="257"/>
    </location>
</feature>
<comment type="subcellular location">
    <subcellularLocation>
        <location evidence="1">Cell membrane</location>
        <topology evidence="1">Multi-pass membrane protein</topology>
    </subcellularLocation>
</comment>
<gene>
    <name evidence="7" type="ORF">G4D63_11175</name>
</gene>
<evidence type="ECO:0000313" key="7">
    <source>
        <dbReference type="EMBL" id="NEY72287.1"/>
    </source>
</evidence>
<name>A0A6M0Q7K0_9BACI</name>
<feature type="transmembrane region" description="Helical" evidence="6">
    <location>
        <begin position="83"/>
        <end position="106"/>
    </location>
</feature>